<name>A0ABU6VKJ8_9FABA</name>
<feature type="compositionally biased region" description="Basic and acidic residues" evidence="1">
    <location>
        <begin position="193"/>
        <end position="210"/>
    </location>
</feature>
<sequence>MNSWSDNVIRYKSMVADAFPQFETLEENNEEEEHDPNPDAQSILEVADQIGGWLLNANPVGEVVVQDETYQNVEEIPVRPITETEIPEILRSPVGAVDIVNVELPNTGNEDESAQEEENSEDNDSATYDSRGTRSRYGDRGMGIGGRRCRPRKRTDIPLDLREAEAKTSTPPATSTLVVPTPSLLGGPPAMRMMKDSCAEANPHKDHYRE</sequence>
<feature type="region of interest" description="Disordered" evidence="1">
    <location>
        <begin position="106"/>
        <end position="210"/>
    </location>
</feature>
<organism evidence="2 3">
    <name type="scientific">Stylosanthes scabra</name>
    <dbReference type="NCBI Taxonomy" id="79078"/>
    <lineage>
        <taxon>Eukaryota</taxon>
        <taxon>Viridiplantae</taxon>
        <taxon>Streptophyta</taxon>
        <taxon>Embryophyta</taxon>
        <taxon>Tracheophyta</taxon>
        <taxon>Spermatophyta</taxon>
        <taxon>Magnoliopsida</taxon>
        <taxon>eudicotyledons</taxon>
        <taxon>Gunneridae</taxon>
        <taxon>Pentapetalae</taxon>
        <taxon>rosids</taxon>
        <taxon>fabids</taxon>
        <taxon>Fabales</taxon>
        <taxon>Fabaceae</taxon>
        <taxon>Papilionoideae</taxon>
        <taxon>50 kb inversion clade</taxon>
        <taxon>dalbergioids sensu lato</taxon>
        <taxon>Dalbergieae</taxon>
        <taxon>Pterocarpus clade</taxon>
        <taxon>Stylosanthes</taxon>
    </lineage>
</organism>
<feature type="compositionally biased region" description="Basic and acidic residues" evidence="1">
    <location>
        <begin position="154"/>
        <end position="166"/>
    </location>
</feature>
<accession>A0ABU6VKJ8</accession>
<evidence type="ECO:0000313" key="3">
    <source>
        <dbReference type="Proteomes" id="UP001341840"/>
    </source>
</evidence>
<keyword evidence="3" id="KW-1185">Reference proteome</keyword>
<gene>
    <name evidence="2" type="ORF">PIB30_059634</name>
</gene>
<evidence type="ECO:0000313" key="2">
    <source>
        <dbReference type="EMBL" id="MED6173457.1"/>
    </source>
</evidence>
<dbReference type="Proteomes" id="UP001341840">
    <property type="component" value="Unassembled WGS sequence"/>
</dbReference>
<feature type="compositionally biased region" description="Polar residues" evidence="1">
    <location>
        <begin position="167"/>
        <end position="178"/>
    </location>
</feature>
<dbReference type="EMBL" id="JASCZI010151550">
    <property type="protein sequence ID" value="MED6173457.1"/>
    <property type="molecule type" value="Genomic_DNA"/>
</dbReference>
<reference evidence="2 3" key="1">
    <citation type="journal article" date="2023" name="Plants (Basel)">
        <title>Bridging the Gap: Combining Genomics and Transcriptomics Approaches to Understand Stylosanthes scabra, an Orphan Legume from the Brazilian Caatinga.</title>
        <authorList>
            <person name="Ferreira-Neto J.R.C."/>
            <person name="da Silva M.D."/>
            <person name="Binneck E."/>
            <person name="de Melo N.F."/>
            <person name="da Silva R.H."/>
            <person name="de Melo A.L.T.M."/>
            <person name="Pandolfi V."/>
            <person name="Bustamante F.O."/>
            <person name="Brasileiro-Vidal A.C."/>
            <person name="Benko-Iseppon A.M."/>
        </authorList>
    </citation>
    <scope>NUCLEOTIDE SEQUENCE [LARGE SCALE GENOMIC DNA]</scope>
    <source>
        <tissue evidence="2">Leaves</tissue>
    </source>
</reference>
<comment type="caution">
    <text evidence="2">The sequence shown here is derived from an EMBL/GenBank/DDBJ whole genome shotgun (WGS) entry which is preliminary data.</text>
</comment>
<evidence type="ECO:0000256" key="1">
    <source>
        <dbReference type="SAM" id="MobiDB-lite"/>
    </source>
</evidence>
<proteinExistence type="predicted"/>
<feature type="compositionally biased region" description="Acidic residues" evidence="1">
    <location>
        <begin position="109"/>
        <end position="124"/>
    </location>
</feature>
<protein>
    <submittedName>
        <fullName evidence="2">Uncharacterized protein</fullName>
    </submittedName>
</protein>